<comment type="caution">
    <text evidence="2">The sequence shown here is derived from an EMBL/GenBank/DDBJ whole genome shotgun (WGS) entry which is preliminary data.</text>
</comment>
<organism evidence="2 3">
    <name type="scientific">Antiquaquibacter soli</name>
    <dbReference type="NCBI Taxonomy" id="3064523"/>
    <lineage>
        <taxon>Bacteria</taxon>
        <taxon>Bacillati</taxon>
        <taxon>Actinomycetota</taxon>
        <taxon>Actinomycetes</taxon>
        <taxon>Micrococcales</taxon>
        <taxon>Microbacteriaceae</taxon>
        <taxon>Antiquaquibacter</taxon>
    </lineage>
</organism>
<dbReference type="EMBL" id="JAUQUB010000002">
    <property type="protein sequence ID" value="MDO7882707.1"/>
    <property type="molecule type" value="Genomic_DNA"/>
</dbReference>
<dbReference type="InterPro" id="IPR006680">
    <property type="entry name" value="Amidohydro-rel"/>
</dbReference>
<evidence type="ECO:0000313" key="2">
    <source>
        <dbReference type="EMBL" id="MDO7882707.1"/>
    </source>
</evidence>
<proteinExistence type="predicted"/>
<sequence length="341" mass="35436">MPELLLRRPLVVSGSRLERVDNDVALGTASGAGTLDDAVLLPGLVDLHTHVFSGQDLGVSADEAAERSGVTAMVDAGSAGGDLFGAFAAIALRSRTRLRAFVNISSIGTTSIQRRGELRSPEYLDEELVVRTIAEHPGLAVGVKVRASANVGGRFTTRALAAARRAADRAAAPLMVHLGPKPASIDTIVRTLGAGDIVTHCFTGFAGNSLIENGRIRPSVRRARERGVLFDVGHGVSGFDPAIARAAIDQGFPPDTISTDLHAYSTHAAVDLPTVIGRIVAAGMPWADALQAATRTPALAVGLDGAGILSFDSPCDVVVARIAGSALTVEHCVRDAVLVRR</sequence>
<dbReference type="Gene3D" id="3.20.20.140">
    <property type="entry name" value="Metal-dependent hydrolases"/>
    <property type="match status" value="1"/>
</dbReference>
<accession>A0ABT9BNU3</accession>
<reference evidence="2 3" key="1">
    <citation type="submission" date="2023-07" db="EMBL/GenBank/DDBJ databases">
        <title>Protaetiibacter sp. nov WY-16 isolated from soil.</title>
        <authorList>
            <person name="Liu B."/>
            <person name="Wan Y."/>
        </authorList>
    </citation>
    <scope>NUCLEOTIDE SEQUENCE [LARGE SCALE GENOMIC DNA]</scope>
    <source>
        <strain evidence="2 3">WY-16</strain>
    </source>
</reference>
<dbReference type="InterPro" id="IPR020043">
    <property type="entry name" value="Deacetylase_Atu3266-like"/>
</dbReference>
<gene>
    <name evidence="2" type="ORF">Q5716_10775</name>
</gene>
<evidence type="ECO:0000313" key="3">
    <source>
        <dbReference type="Proteomes" id="UP001241072"/>
    </source>
</evidence>
<dbReference type="Pfam" id="PF01979">
    <property type="entry name" value="Amidohydro_1"/>
    <property type="match status" value="1"/>
</dbReference>
<keyword evidence="3" id="KW-1185">Reference proteome</keyword>
<protein>
    <submittedName>
        <fullName evidence="2">Amidohydrolase family protein</fullName>
    </submittedName>
</protein>
<dbReference type="Proteomes" id="UP001241072">
    <property type="component" value="Unassembled WGS sequence"/>
</dbReference>
<dbReference type="PANTHER" id="PTHR42717">
    <property type="entry name" value="DIHYDROOROTASE-RELATED"/>
    <property type="match status" value="1"/>
</dbReference>
<dbReference type="InterPro" id="IPR032466">
    <property type="entry name" value="Metal_Hydrolase"/>
</dbReference>
<name>A0ABT9BNU3_9MICO</name>
<dbReference type="PANTHER" id="PTHR42717:SF1">
    <property type="entry name" value="IMIDAZOLONEPROPIONASE AND RELATED AMIDOHYDROLASES"/>
    <property type="match status" value="1"/>
</dbReference>
<feature type="domain" description="Amidohydrolase-related" evidence="1">
    <location>
        <begin position="39"/>
        <end position="310"/>
    </location>
</feature>
<evidence type="ECO:0000259" key="1">
    <source>
        <dbReference type="Pfam" id="PF01979"/>
    </source>
</evidence>
<dbReference type="RefSeq" id="WP_305003140.1">
    <property type="nucleotide sequence ID" value="NZ_JAUQUB010000002.1"/>
</dbReference>
<dbReference type="SUPFAM" id="SSF51556">
    <property type="entry name" value="Metallo-dependent hydrolases"/>
    <property type="match status" value="1"/>
</dbReference>